<dbReference type="SUPFAM" id="SSF100950">
    <property type="entry name" value="NagB/RpiA/CoA transferase-like"/>
    <property type="match status" value="1"/>
</dbReference>
<evidence type="ECO:0000256" key="2">
    <source>
        <dbReference type="ARBA" id="ARBA00023015"/>
    </source>
</evidence>
<dbReference type="AlphaFoldDB" id="F4GJ43"/>
<evidence type="ECO:0000256" key="3">
    <source>
        <dbReference type="ARBA" id="ARBA00023125"/>
    </source>
</evidence>
<evidence type="ECO:0000256" key="4">
    <source>
        <dbReference type="ARBA" id="ARBA00023163"/>
    </source>
</evidence>
<dbReference type="KEGG" id="scc:Spico_0096"/>
<evidence type="ECO:0000256" key="1">
    <source>
        <dbReference type="ARBA" id="ARBA00022491"/>
    </source>
</evidence>
<evidence type="ECO:0000313" key="6">
    <source>
        <dbReference type="EMBL" id="AEC01338.1"/>
    </source>
</evidence>
<dbReference type="STRING" id="760011.Spico_0096"/>
<dbReference type="Pfam" id="PF00455">
    <property type="entry name" value="DeoRC"/>
    <property type="match status" value="1"/>
</dbReference>
<dbReference type="eggNOG" id="COG1349">
    <property type="taxonomic scope" value="Bacteria"/>
</dbReference>
<reference evidence="6 7" key="2">
    <citation type="journal article" date="2012" name="Stand. Genomic Sci.">
        <title>Complete genome sequence of the termite hindgut bacterium Spirochaeta coccoides type strain (SPN1(T)), reclassification in the genus Sphaerochaeta as Sphaerochaeta coccoides comb. nov. and emendations of the family Spirochaetaceae and the genus Sphaerochaeta.</title>
        <authorList>
            <person name="Abt B."/>
            <person name="Han C."/>
            <person name="Scheuner C."/>
            <person name="Lu M."/>
            <person name="Lapidus A."/>
            <person name="Nolan M."/>
            <person name="Lucas S."/>
            <person name="Hammon N."/>
            <person name="Deshpande S."/>
            <person name="Cheng J.F."/>
            <person name="Tapia R."/>
            <person name="Goodwin L.A."/>
            <person name="Pitluck S."/>
            <person name="Liolios K."/>
            <person name="Pagani I."/>
            <person name="Ivanova N."/>
            <person name="Mavromatis K."/>
            <person name="Mikhailova N."/>
            <person name="Huntemann M."/>
            <person name="Pati A."/>
            <person name="Chen A."/>
            <person name="Palaniappan K."/>
            <person name="Land M."/>
            <person name="Hauser L."/>
            <person name="Brambilla E.M."/>
            <person name="Rohde M."/>
            <person name="Spring S."/>
            <person name="Gronow S."/>
            <person name="Goker M."/>
            <person name="Woyke T."/>
            <person name="Bristow J."/>
            <person name="Eisen J.A."/>
            <person name="Markowitz V."/>
            <person name="Hugenholtz P."/>
            <person name="Kyrpides N.C."/>
            <person name="Klenk H.P."/>
            <person name="Detter J.C."/>
        </authorList>
    </citation>
    <scope>NUCLEOTIDE SEQUENCE [LARGE SCALE GENOMIC DNA]</scope>
    <source>
        <strain evidence="7">ATCC BAA-1237 / DSM 17374 / SPN1</strain>
    </source>
</reference>
<dbReference type="SMART" id="SM01134">
    <property type="entry name" value="DeoRC"/>
    <property type="match status" value="1"/>
</dbReference>
<dbReference type="RefSeq" id="WP_013738734.1">
    <property type="nucleotide sequence ID" value="NC_015436.1"/>
</dbReference>
<dbReference type="InterPro" id="IPR014036">
    <property type="entry name" value="DeoR-like_C"/>
</dbReference>
<accession>F4GJ43</accession>
<dbReference type="Proteomes" id="UP000007939">
    <property type="component" value="Chromosome"/>
</dbReference>
<sequence>MTERKLMIIKLISERGAIEVTELARELGMSAVTIRKDLDQLEQEGLLVRHHGYAVPVSSDDIRYRMTFNYEVKQKIAKMAAGLVKNGESVMIESGSTCAMLAYELAKSRKDVMIITNSAFIADFIRRCAAVRITLLGGYYDHDAQVMSGPLTRLCAQQFSVDKFFMGTDGYEVGQGFSNVDLQRAETVRAMAGSAKHNIIVADSSKFNKRGVVSLMRADEVSYVVTDFVPENCHSDLERNGVKILLT</sequence>
<protein>
    <submittedName>
        <fullName evidence="6">Transcriptional regulator, DeoR family</fullName>
    </submittedName>
</protein>
<dbReference type="InterPro" id="IPR050313">
    <property type="entry name" value="Carb_Metab_HTH_regulators"/>
</dbReference>
<dbReference type="InterPro" id="IPR018356">
    <property type="entry name" value="Tscrpt_reg_HTH_DeoR_CS"/>
</dbReference>
<dbReference type="GO" id="GO:0003677">
    <property type="term" value="F:DNA binding"/>
    <property type="evidence" value="ECO:0007669"/>
    <property type="project" value="UniProtKB-KW"/>
</dbReference>
<dbReference type="InterPro" id="IPR037171">
    <property type="entry name" value="NagB/RpiA_transferase-like"/>
</dbReference>
<keyword evidence="7" id="KW-1185">Reference proteome</keyword>
<dbReference type="SUPFAM" id="SSF46785">
    <property type="entry name" value="Winged helix' DNA-binding domain"/>
    <property type="match status" value="1"/>
</dbReference>
<dbReference type="InterPro" id="IPR036390">
    <property type="entry name" value="WH_DNA-bd_sf"/>
</dbReference>
<dbReference type="HOGENOM" id="CLU_060699_0_1_12"/>
<keyword evidence="1" id="KW-0678">Repressor</keyword>
<feature type="domain" description="HTH deoR-type" evidence="5">
    <location>
        <begin position="1"/>
        <end position="56"/>
    </location>
</feature>
<dbReference type="GO" id="GO:0003700">
    <property type="term" value="F:DNA-binding transcription factor activity"/>
    <property type="evidence" value="ECO:0007669"/>
    <property type="project" value="InterPro"/>
</dbReference>
<dbReference type="PANTHER" id="PTHR30363">
    <property type="entry name" value="HTH-TYPE TRANSCRIPTIONAL REGULATOR SRLR-RELATED"/>
    <property type="match status" value="1"/>
</dbReference>
<evidence type="ECO:0000259" key="5">
    <source>
        <dbReference type="PROSITE" id="PS51000"/>
    </source>
</evidence>
<dbReference type="EMBL" id="CP002659">
    <property type="protein sequence ID" value="AEC01338.1"/>
    <property type="molecule type" value="Genomic_DNA"/>
</dbReference>
<name>F4GJ43_PARC1</name>
<dbReference type="SMART" id="SM00420">
    <property type="entry name" value="HTH_DEOR"/>
    <property type="match status" value="1"/>
</dbReference>
<keyword evidence="4" id="KW-0804">Transcription</keyword>
<dbReference type="Gene3D" id="1.10.10.10">
    <property type="entry name" value="Winged helix-like DNA-binding domain superfamily/Winged helix DNA-binding domain"/>
    <property type="match status" value="1"/>
</dbReference>
<dbReference type="Pfam" id="PF08220">
    <property type="entry name" value="HTH_DeoR"/>
    <property type="match status" value="1"/>
</dbReference>
<keyword evidence="2" id="KW-0805">Transcription regulation</keyword>
<reference evidence="7" key="1">
    <citation type="submission" date="2011-04" db="EMBL/GenBank/DDBJ databases">
        <title>The complete genome of Spirochaeta coccoides DSM 17374.</title>
        <authorList>
            <person name="Lucas S."/>
            <person name="Copeland A."/>
            <person name="Lapidus A."/>
            <person name="Bruce D."/>
            <person name="Goodwin L."/>
            <person name="Pitluck S."/>
            <person name="Peters L."/>
            <person name="Kyrpides N."/>
            <person name="Mavromatis K."/>
            <person name="Pagani I."/>
            <person name="Ivanova N."/>
            <person name="Ovchinnikova G."/>
            <person name="Lu M."/>
            <person name="Detter J.C."/>
            <person name="Tapia R."/>
            <person name="Han C."/>
            <person name="Land M."/>
            <person name="Hauser L."/>
            <person name="Markowitz V."/>
            <person name="Cheng J.-F."/>
            <person name="Hugenholtz P."/>
            <person name="Woyke T."/>
            <person name="Wu D."/>
            <person name="Spring S."/>
            <person name="Schroeder M."/>
            <person name="Brambilla E."/>
            <person name="Klenk H.-P."/>
            <person name="Eisen J.A."/>
        </authorList>
    </citation>
    <scope>NUCLEOTIDE SEQUENCE [LARGE SCALE GENOMIC DNA]</scope>
    <source>
        <strain evidence="7">ATCC BAA-1237 / DSM 17374 / SPN1</strain>
    </source>
</reference>
<dbReference type="InterPro" id="IPR001034">
    <property type="entry name" value="DeoR_HTH"/>
</dbReference>
<evidence type="ECO:0000313" key="7">
    <source>
        <dbReference type="Proteomes" id="UP000007939"/>
    </source>
</evidence>
<dbReference type="PRINTS" id="PR00037">
    <property type="entry name" value="HTHLACR"/>
</dbReference>
<proteinExistence type="predicted"/>
<keyword evidence="3" id="KW-0238">DNA-binding</keyword>
<dbReference type="InterPro" id="IPR036388">
    <property type="entry name" value="WH-like_DNA-bd_sf"/>
</dbReference>
<dbReference type="PROSITE" id="PS51000">
    <property type="entry name" value="HTH_DEOR_2"/>
    <property type="match status" value="1"/>
</dbReference>
<organism evidence="6 7">
    <name type="scientific">Parasphaerochaeta coccoides (strain ATCC BAA-1237 / DSM 17374 / SPN1)</name>
    <name type="common">Sphaerochaeta coccoides</name>
    <dbReference type="NCBI Taxonomy" id="760011"/>
    <lineage>
        <taxon>Bacteria</taxon>
        <taxon>Pseudomonadati</taxon>
        <taxon>Spirochaetota</taxon>
        <taxon>Spirochaetia</taxon>
        <taxon>Spirochaetales</taxon>
        <taxon>Sphaerochaetaceae</taxon>
        <taxon>Parasphaerochaeta</taxon>
    </lineage>
</organism>
<dbReference type="Gene3D" id="3.40.50.1360">
    <property type="match status" value="1"/>
</dbReference>
<gene>
    <name evidence="6" type="ordered locus">Spico_0096</name>
</gene>
<dbReference type="PANTHER" id="PTHR30363:SF4">
    <property type="entry name" value="GLYCEROL-3-PHOSPHATE REGULON REPRESSOR"/>
    <property type="match status" value="1"/>
</dbReference>
<dbReference type="PROSITE" id="PS00894">
    <property type="entry name" value="HTH_DEOR_1"/>
    <property type="match status" value="1"/>
</dbReference>
<dbReference type="OrthoDB" id="308679at2"/>